<organism evidence="1 2">
    <name type="scientific">Botrytis elliptica</name>
    <dbReference type="NCBI Taxonomy" id="278938"/>
    <lineage>
        <taxon>Eukaryota</taxon>
        <taxon>Fungi</taxon>
        <taxon>Dikarya</taxon>
        <taxon>Ascomycota</taxon>
        <taxon>Pezizomycotina</taxon>
        <taxon>Leotiomycetes</taxon>
        <taxon>Helotiales</taxon>
        <taxon>Sclerotiniaceae</taxon>
        <taxon>Botrytis</taxon>
    </lineage>
</organism>
<protein>
    <submittedName>
        <fullName evidence="1">Uncharacterized protein</fullName>
    </submittedName>
</protein>
<evidence type="ECO:0000313" key="2">
    <source>
        <dbReference type="Proteomes" id="UP000297229"/>
    </source>
</evidence>
<dbReference type="AlphaFoldDB" id="A0A4Z1JJ49"/>
<keyword evidence="2" id="KW-1185">Reference proteome</keyword>
<gene>
    <name evidence="1" type="ORF">BELL_0560g00070</name>
</gene>
<dbReference type="Proteomes" id="UP000297229">
    <property type="component" value="Unassembled WGS sequence"/>
</dbReference>
<name>A0A4Z1JJ49_9HELO</name>
<sequence length="78" mass="8637">MDPTELQALQNTTLVCITIQAMHSITKLCFSPIIERIVITVTLLRNNGLKVEKARIIVDEATVRGKFRLLTATAGQTN</sequence>
<proteinExistence type="predicted"/>
<evidence type="ECO:0000313" key="1">
    <source>
        <dbReference type="EMBL" id="TGO71550.1"/>
    </source>
</evidence>
<accession>A0A4Z1JJ49</accession>
<reference evidence="1 2" key="1">
    <citation type="submission" date="2017-12" db="EMBL/GenBank/DDBJ databases">
        <title>Comparative genomics of Botrytis spp.</title>
        <authorList>
            <person name="Valero-Jimenez C.A."/>
            <person name="Tapia P."/>
            <person name="Veloso J."/>
            <person name="Silva-Moreno E."/>
            <person name="Staats M."/>
            <person name="Valdes J.H."/>
            <person name="Van Kan J.A.L."/>
        </authorList>
    </citation>
    <scope>NUCLEOTIDE SEQUENCE [LARGE SCALE GENOMIC DNA]</scope>
    <source>
        <strain evidence="1 2">Be9601</strain>
    </source>
</reference>
<dbReference type="EMBL" id="PQXM01000558">
    <property type="protein sequence ID" value="TGO71550.1"/>
    <property type="molecule type" value="Genomic_DNA"/>
</dbReference>
<comment type="caution">
    <text evidence="1">The sequence shown here is derived from an EMBL/GenBank/DDBJ whole genome shotgun (WGS) entry which is preliminary data.</text>
</comment>